<gene>
    <name evidence="1" type="ORF">HNP60_002602</name>
</gene>
<dbReference type="RefSeq" id="WP_184154351.1">
    <property type="nucleotide sequence ID" value="NZ_JACHKA010000001.1"/>
</dbReference>
<comment type="caution">
    <text evidence="1">The sequence shown here is derived from an EMBL/GenBank/DDBJ whole genome shotgun (WGS) entry which is preliminary data.</text>
</comment>
<evidence type="ECO:0008006" key="3">
    <source>
        <dbReference type="Google" id="ProtNLM"/>
    </source>
</evidence>
<dbReference type="InterPro" id="IPR049805">
    <property type="entry name" value="Lasso_benenodin"/>
</dbReference>
<reference evidence="1 2" key="1">
    <citation type="submission" date="2020-08" db="EMBL/GenBank/DDBJ databases">
        <title>Exploring microbial biodiversity for novel pathways involved in the catabolism of aromatic compounds derived from lignin.</title>
        <authorList>
            <person name="Elkins J."/>
        </authorList>
    </citation>
    <scope>NUCLEOTIDE SEQUENCE [LARGE SCALE GENOMIC DNA]</scope>
    <source>
        <strain evidence="1 2">B1D3A</strain>
    </source>
</reference>
<accession>A0ABR6NH66</accession>
<dbReference type="Pfam" id="PF24178">
    <property type="entry name" value="Subterisin"/>
    <property type="match status" value="1"/>
</dbReference>
<proteinExistence type="predicted"/>
<dbReference type="EMBL" id="JACHKA010000001">
    <property type="protein sequence ID" value="MBB5986628.1"/>
    <property type="molecule type" value="Genomic_DNA"/>
</dbReference>
<dbReference type="NCBIfam" id="NF033522">
    <property type="entry name" value="lasso_benenodin"/>
    <property type="match status" value="1"/>
</dbReference>
<keyword evidence="2" id="KW-1185">Reference proteome</keyword>
<evidence type="ECO:0000313" key="1">
    <source>
        <dbReference type="EMBL" id="MBB5986628.1"/>
    </source>
</evidence>
<sequence>MNYERETDDLIELGTASTDTKGGAFIVEDNEGSLSLQTGLTDD</sequence>
<dbReference type="Proteomes" id="UP001138540">
    <property type="component" value="Unassembled WGS sequence"/>
</dbReference>
<evidence type="ECO:0000313" key="2">
    <source>
        <dbReference type="Proteomes" id="UP001138540"/>
    </source>
</evidence>
<protein>
    <recommendedName>
        <fullName evidence="3">Benenodin family lasso peptide</fullName>
    </recommendedName>
</protein>
<organism evidence="1 2">
    <name type="scientific">Sphingobium lignivorans</name>
    <dbReference type="NCBI Taxonomy" id="2735886"/>
    <lineage>
        <taxon>Bacteria</taxon>
        <taxon>Pseudomonadati</taxon>
        <taxon>Pseudomonadota</taxon>
        <taxon>Alphaproteobacteria</taxon>
        <taxon>Sphingomonadales</taxon>
        <taxon>Sphingomonadaceae</taxon>
        <taxon>Sphingobium</taxon>
    </lineage>
</organism>
<name>A0ABR6NH66_9SPHN</name>